<dbReference type="InterPro" id="IPR007711">
    <property type="entry name" value="HigB-1"/>
</dbReference>
<sequence>MIESFACGETEKIWNNVFSKKLPGDIQTVARRKLIMLNAAATLDDLRIPPRNMLEKLSGDRDGQYSIRINQQWRVCFCFEHGVATQVMIVDYH</sequence>
<dbReference type="RefSeq" id="WP_015722966.1">
    <property type="nucleotide sequence ID" value="NC_014972.1"/>
</dbReference>
<dbReference type="SUPFAM" id="SSF143011">
    <property type="entry name" value="RelE-like"/>
    <property type="match status" value="1"/>
</dbReference>
<gene>
    <name evidence="1" type="ordered locus">Despr_0231</name>
</gene>
<organism evidence="1 2">
    <name type="scientific">Desulfobulbus propionicus (strain ATCC 33891 / DSM 2032 / VKM B-1956 / 1pr3)</name>
    <dbReference type="NCBI Taxonomy" id="577650"/>
    <lineage>
        <taxon>Bacteria</taxon>
        <taxon>Pseudomonadati</taxon>
        <taxon>Thermodesulfobacteriota</taxon>
        <taxon>Desulfobulbia</taxon>
        <taxon>Desulfobulbales</taxon>
        <taxon>Desulfobulbaceae</taxon>
        <taxon>Desulfobulbus</taxon>
    </lineage>
</organism>
<accession>A0A7U3YJJ7</accession>
<dbReference type="KEGG" id="dpr:Despr_0231"/>
<evidence type="ECO:0000313" key="1">
    <source>
        <dbReference type="EMBL" id="ADW16418.1"/>
    </source>
</evidence>
<protein>
    <submittedName>
        <fullName evidence="1">Plasmid maintenance system killer</fullName>
    </submittedName>
</protein>
<keyword evidence="2" id="KW-1185">Reference proteome</keyword>
<dbReference type="PANTHER" id="PTHR40266:SF2">
    <property type="entry name" value="TOXIN HIGB-1"/>
    <property type="match status" value="1"/>
</dbReference>
<dbReference type="AlphaFoldDB" id="A0A7U3YJJ7"/>
<dbReference type="EMBL" id="CP002364">
    <property type="protein sequence ID" value="ADW16418.1"/>
    <property type="molecule type" value="Genomic_DNA"/>
</dbReference>
<dbReference type="Gene3D" id="3.30.2310.20">
    <property type="entry name" value="RelE-like"/>
    <property type="match status" value="1"/>
</dbReference>
<dbReference type="Pfam" id="PF05015">
    <property type="entry name" value="HigB-like_toxin"/>
    <property type="match status" value="1"/>
</dbReference>
<evidence type="ECO:0000313" key="2">
    <source>
        <dbReference type="Proteomes" id="UP000006365"/>
    </source>
</evidence>
<dbReference type="InterPro" id="IPR035093">
    <property type="entry name" value="RelE/ParE_toxin_dom_sf"/>
</dbReference>
<name>A0A7U3YJJ7_DESPD</name>
<reference evidence="1 2" key="1">
    <citation type="journal article" date="2011" name="Stand. Genomic Sci.">
        <title>Complete genome sequence of Desulfobulbus propionicus type strain (1pr3).</title>
        <authorList>
            <person name="Pagani I."/>
            <person name="Lapidus A."/>
            <person name="Nolan M."/>
            <person name="Lucas S."/>
            <person name="Hammon N."/>
            <person name="Deshpande S."/>
            <person name="Cheng J.F."/>
            <person name="Chertkov O."/>
            <person name="Davenport K."/>
            <person name="Tapia R."/>
            <person name="Han C."/>
            <person name="Goodwin L."/>
            <person name="Pitluck S."/>
            <person name="Liolios K."/>
            <person name="Mavromatis K."/>
            <person name="Ivanova N."/>
            <person name="Mikhailova N."/>
            <person name="Pati A."/>
            <person name="Chen A."/>
            <person name="Palaniappan K."/>
            <person name="Land M."/>
            <person name="Hauser L."/>
            <person name="Chang Y.J."/>
            <person name="Jeffries C.D."/>
            <person name="Detter J.C."/>
            <person name="Brambilla E."/>
            <person name="Kannan K.P."/>
            <person name="Djao O.D."/>
            <person name="Rohde M."/>
            <person name="Pukall R."/>
            <person name="Spring S."/>
            <person name="Goker M."/>
            <person name="Sikorski J."/>
            <person name="Woyke T."/>
            <person name="Bristow J."/>
            <person name="Eisen J.A."/>
            <person name="Markowitz V."/>
            <person name="Hugenholtz P."/>
            <person name="Kyrpides N.C."/>
            <person name="Klenk H.P."/>
        </authorList>
    </citation>
    <scope>NUCLEOTIDE SEQUENCE [LARGE SCALE GENOMIC DNA]</scope>
    <source>
        <strain evidence="2">ATCC 33891 / DSM 2032 / 1pr3</strain>
    </source>
</reference>
<dbReference type="PANTHER" id="PTHR40266">
    <property type="entry name" value="TOXIN HIGB-1"/>
    <property type="match status" value="1"/>
</dbReference>
<proteinExistence type="predicted"/>
<dbReference type="Proteomes" id="UP000006365">
    <property type="component" value="Chromosome"/>
</dbReference>